<dbReference type="EMBL" id="CP136426">
    <property type="protein sequence ID" value="WOC50674.1"/>
    <property type="molecule type" value="Genomic_DNA"/>
</dbReference>
<dbReference type="RefSeq" id="WP_327984396.1">
    <property type="nucleotide sequence ID" value="NZ_CP136426.1"/>
</dbReference>
<keyword evidence="2" id="KW-1185">Reference proteome</keyword>
<protein>
    <recommendedName>
        <fullName evidence="3">DUF5053 domain-containing protein</fullName>
    </recommendedName>
</protein>
<evidence type="ECO:0000313" key="1">
    <source>
        <dbReference type="EMBL" id="WOC50674.1"/>
    </source>
</evidence>
<gene>
    <name evidence="1" type="ORF">BPO_0027</name>
</gene>
<sequence length="86" mass="10080">MEITTKRQEEKLTMKQQLWDIIVEVSWGQISEQYFKKKRSWLSKKMSGKGFNGEPNADFTPEEKEILKGALVDLSERIKKAAYNIQ</sequence>
<accession>A0AAU0EY61</accession>
<proteinExistence type="predicted"/>
<dbReference type="Pfam" id="PF16476">
    <property type="entry name" value="DUF5053"/>
    <property type="match status" value="1"/>
</dbReference>
<dbReference type="Proteomes" id="UP001432059">
    <property type="component" value="Chromosome"/>
</dbReference>
<organism evidence="1 2">
    <name type="scientific">Bergeyella porcorum</name>
    <dbReference type="NCBI Taxonomy" id="1735111"/>
    <lineage>
        <taxon>Bacteria</taxon>
        <taxon>Pseudomonadati</taxon>
        <taxon>Bacteroidota</taxon>
        <taxon>Flavobacteriia</taxon>
        <taxon>Flavobacteriales</taxon>
        <taxon>Weeksellaceae</taxon>
        <taxon>Bergeyella</taxon>
    </lineage>
</organism>
<dbReference type="InterPro" id="IPR032483">
    <property type="entry name" value="DUF5053"/>
</dbReference>
<name>A0AAU0EY61_9FLAO</name>
<reference evidence="1" key="1">
    <citation type="submission" date="2023-10" db="EMBL/GenBank/DDBJ databases">
        <title>Characterization and whole genome sequencing of a novel strain of Bergeyella porcorum QD2021 isolated from pig.</title>
        <authorList>
            <person name="Liu G."/>
            <person name="Chen C."/>
            <person name="Han X."/>
        </authorList>
    </citation>
    <scope>NUCLEOTIDE SEQUENCE</scope>
    <source>
        <strain evidence="1">QD2021</strain>
    </source>
</reference>
<dbReference type="KEGG" id="bpor:BPO_0027"/>
<evidence type="ECO:0000313" key="2">
    <source>
        <dbReference type="Proteomes" id="UP001432059"/>
    </source>
</evidence>
<evidence type="ECO:0008006" key="3">
    <source>
        <dbReference type="Google" id="ProtNLM"/>
    </source>
</evidence>
<dbReference type="AlphaFoldDB" id="A0AAU0EY61"/>